<feature type="non-terminal residue" evidence="1">
    <location>
        <position position="1"/>
    </location>
</feature>
<dbReference type="AlphaFoldDB" id="A0A0H5QF47"/>
<organism evidence="1">
    <name type="scientific">Spongospora subterranea</name>
    <dbReference type="NCBI Taxonomy" id="70186"/>
    <lineage>
        <taxon>Eukaryota</taxon>
        <taxon>Sar</taxon>
        <taxon>Rhizaria</taxon>
        <taxon>Endomyxa</taxon>
        <taxon>Phytomyxea</taxon>
        <taxon>Plasmodiophorida</taxon>
        <taxon>Plasmodiophoridae</taxon>
        <taxon>Spongospora</taxon>
    </lineage>
</organism>
<evidence type="ECO:0000313" key="1">
    <source>
        <dbReference type="EMBL" id="CRZ00663.1"/>
    </source>
</evidence>
<reference evidence="1" key="1">
    <citation type="submission" date="2015-04" db="EMBL/GenBank/DDBJ databases">
        <title>The genome sequence of the plant pathogenic Rhizarian Plasmodiophora brassicae reveals insights in its biotrophic life cycle and the origin of chitin synthesis.</title>
        <authorList>
            <person name="Schwelm A."/>
            <person name="Fogelqvist J."/>
            <person name="Knaust A."/>
            <person name="Julke S."/>
            <person name="Lilja T."/>
            <person name="Dhandapani V."/>
            <person name="Bonilla-Rosso G."/>
            <person name="Karlsson M."/>
            <person name="Shevchenko A."/>
            <person name="Choi S.R."/>
            <person name="Kim H.G."/>
            <person name="Park J.Y."/>
            <person name="Lim Y.P."/>
            <person name="Ludwig-Muller J."/>
            <person name="Dixelius C."/>
        </authorList>
    </citation>
    <scope>NUCLEOTIDE SEQUENCE</scope>
    <source>
        <tissue evidence="1">Potato root galls</tissue>
    </source>
</reference>
<proteinExistence type="predicted"/>
<dbReference type="EMBL" id="HACM01000221">
    <property type="protein sequence ID" value="CRZ00663.1"/>
    <property type="molecule type" value="Transcribed_RNA"/>
</dbReference>
<protein>
    <submittedName>
        <fullName evidence="1">Uncharacterized protein</fullName>
    </submittedName>
</protein>
<name>A0A0H5QF47_9EUKA</name>
<accession>A0A0H5QF47</accession>
<sequence>LNMDFGWPVHPDDISRAIDRYMRVEAINEIYDRLISQRPATGTQINNPVLDGDPISTYPTDDRLSPQCCLCTTPSSTILSLLSDRPIYHGSPSAAAQAVDFVTFSFHDSFGANEVGHRVCTALSRPHARAALISRHSLNRVRNRACCICKKKGAILRCAIVNCRKLSVCFRLNGLISTQTESKLPVFVQLSFSLCRAGWM</sequence>